<keyword evidence="3" id="KW-0249">Electron transport</keyword>
<dbReference type="SMART" id="SM00893">
    <property type="entry name" value="ETF"/>
    <property type="match status" value="1"/>
</dbReference>
<dbReference type="InterPro" id="IPR012255">
    <property type="entry name" value="ETF_b"/>
</dbReference>
<dbReference type="Gene3D" id="3.40.50.620">
    <property type="entry name" value="HUPs"/>
    <property type="match status" value="1"/>
</dbReference>
<dbReference type="PANTHER" id="PTHR21294">
    <property type="entry name" value="ELECTRON TRANSFER FLAVOPROTEIN BETA-SUBUNIT"/>
    <property type="match status" value="1"/>
</dbReference>
<dbReference type="RefSeq" id="WP_025800887.1">
    <property type="nucleotide sequence ID" value="NZ_CP009706.1"/>
</dbReference>
<evidence type="ECO:0000313" key="5">
    <source>
        <dbReference type="EMBL" id="AIU72313.1"/>
    </source>
</evidence>
<organism evidence="5 6">
    <name type="scientific">Hafnia alvei FB1</name>
    <dbReference type="NCBI Taxonomy" id="1453496"/>
    <lineage>
        <taxon>Bacteria</taxon>
        <taxon>Pseudomonadati</taxon>
        <taxon>Pseudomonadota</taxon>
        <taxon>Gammaproteobacteria</taxon>
        <taxon>Enterobacterales</taxon>
        <taxon>Hafniaceae</taxon>
        <taxon>Hafnia</taxon>
    </lineage>
</organism>
<dbReference type="Pfam" id="PF01012">
    <property type="entry name" value="ETF"/>
    <property type="match status" value="1"/>
</dbReference>
<dbReference type="Proteomes" id="UP000029986">
    <property type="component" value="Chromosome"/>
</dbReference>
<accession>A0A097R0Q0</accession>
<feature type="domain" description="Electron transfer flavoprotein alpha/beta-subunit N-terminal" evidence="4">
    <location>
        <begin position="26"/>
        <end position="221"/>
    </location>
</feature>
<dbReference type="SUPFAM" id="SSF52402">
    <property type="entry name" value="Adenine nucleotide alpha hydrolases-like"/>
    <property type="match status" value="1"/>
</dbReference>
<evidence type="ECO:0000259" key="4">
    <source>
        <dbReference type="SMART" id="SM00893"/>
    </source>
</evidence>
<evidence type="ECO:0000256" key="2">
    <source>
        <dbReference type="ARBA" id="ARBA00022448"/>
    </source>
</evidence>
<dbReference type="InterPro" id="IPR014730">
    <property type="entry name" value="ETF_a/b_N"/>
</dbReference>
<dbReference type="HOGENOM" id="CLU_087555_1_0_6"/>
<dbReference type="KEGG" id="hav:AT03_07870"/>
<keyword evidence="6" id="KW-1185">Reference proteome</keyword>
<dbReference type="EMBL" id="CP009706">
    <property type="protein sequence ID" value="AIU72313.1"/>
    <property type="molecule type" value="Genomic_DNA"/>
</dbReference>
<protein>
    <recommendedName>
        <fullName evidence="4">Electron transfer flavoprotein alpha/beta-subunit N-terminal domain-containing protein</fullName>
    </recommendedName>
</protein>
<proteinExistence type="inferred from homology"/>
<dbReference type="AlphaFoldDB" id="A0A097R0Q0"/>
<dbReference type="PANTHER" id="PTHR21294:SF8">
    <property type="entry name" value="ELECTRON TRANSFER FLAVOPROTEIN SUBUNIT BETA"/>
    <property type="match status" value="1"/>
</dbReference>
<dbReference type="OrthoDB" id="5598152at2"/>
<gene>
    <name evidence="5" type="ORF">AT03_07870</name>
</gene>
<evidence type="ECO:0000256" key="1">
    <source>
        <dbReference type="ARBA" id="ARBA00007557"/>
    </source>
</evidence>
<sequence length="265" mass="29417">MKALLAFKPLSDLSMLSEHDWIPNEQLRLNIDYVRSALSCFDETAAELLLRAQTADQSIRLEALAFNDNMAESHLKLLLALGFERASRLTSPVCECAFNPLANATILANYLRGGQHSLVVLGMQFGDADDGQTAAMLAEMLGWPYLSQVSDFTLSPTPHTIRVSRMAETEVQHFTIALPAVLAVGNSTQAAALRIPTLKQKLAASRASIEVVTHELCDIEQLNSPVLKNLSPISKQRETQWLEGRTPQDKALELYDVYLRRRMNP</sequence>
<name>A0A097R0Q0_HAFAL</name>
<dbReference type="GO" id="GO:0009055">
    <property type="term" value="F:electron transfer activity"/>
    <property type="evidence" value="ECO:0007669"/>
    <property type="project" value="InterPro"/>
</dbReference>
<dbReference type="InterPro" id="IPR014729">
    <property type="entry name" value="Rossmann-like_a/b/a_fold"/>
</dbReference>
<reference evidence="5 6" key="1">
    <citation type="journal article" date="2014" name="Gut Pathog.">
        <title>Gene clusters of Hafnia alvei strain FB1 important in survival and pathogenesis: a draft genome perspective.</title>
        <authorList>
            <person name="Tan J.Y."/>
            <person name="Yin W.F."/>
            <person name="Chan K.G."/>
        </authorList>
    </citation>
    <scope>NUCLEOTIDE SEQUENCE [LARGE SCALE GENOMIC DNA]</scope>
    <source>
        <strain evidence="5 6">FB1</strain>
    </source>
</reference>
<evidence type="ECO:0000313" key="6">
    <source>
        <dbReference type="Proteomes" id="UP000029986"/>
    </source>
</evidence>
<dbReference type="PATRIC" id="fig|1453496.5.peg.1568"/>
<keyword evidence="2" id="KW-0813">Transport</keyword>
<dbReference type="eggNOG" id="COG2086">
    <property type="taxonomic scope" value="Bacteria"/>
</dbReference>
<comment type="similarity">
    <text evidence="1">Belongs to the ETF beta-subunit/FixA family.</text>
</comment>
<evidence type="ECO:0000256" key="3">
    <source>
        <dbReference type="ARBA" id="ARBA00022982"/>
    </source>
</evidence>